<sequence>MAQSVREETGGHSRLEDLVLVADKDAQIQEVLDQHLVRQEVDILPLRTGPDLGHALGLHVQNRVVDLEVLLGPLTVNRETSGHVGSVALPLGTGVDQHTFLTGHVLVVLDVVQRAAVWSRAADWVVSRELGSLTDRVIQELCVDVALVLLYWKCRHHCQMRVVGDFGSLAQKLDLKRVFDQPGLVQSVEEMLVAWNHVLGK</sequence>
<protein>
    <submittedName>
        <fullName evidence="1">Uncharacterized protein</fullName>
    </submittedName>
</protein>
<dbReference type="Proteomes" id="UP000769157">
    <property type="component" value="Unassembled WGS sequence"/>
</dbReference>
<evidence type="ECO:0000313" key="2">
    <source>
        <dbReference type="Proteomes" id="UP000769157"/>
    </source>
</evidence>
<dbReference type="GeneID" id="70237337"/>
<evidence type="ECO:0000313" key="1">
    <source>
        <dbReference type="EMBL" id="KAH3663383.1"/>
    </source>
</evidence>
<organism evidence="1 2">
    <name type="scientific">Ogataea philodendri</name>
    <dbReference type="NCBI Taxonomy" id="1378263"/>
    <lineage>
        <taxon>Eukaryota</taxon>
        <taxon>Fungi</taxon>
        <taxon>Dikarya</taxon>
        <taxon>Ascomycota</taxon>
        <taxon>Saccharomycotina</taxon>
        <taxon>Pichiomycetes</taxon>
        <taxon>Pichiales</taxon>
        <taxon>Pichiaceae</taxon>
        <taxon>Ogataea</taxon>
    </lineage>
</organism>
<dbReference type="EMBL" id="JAEUBE010000375">
    <property type="protein sequence ID" value="KAH3663383.1"/>
    <property type="molecule type" value="Genomic_DNA"/>
</dbReference>
<comment type="caution">
    <text evidence="1">The sequence shown here is derived from an EMBL/GenBank/DDBJ whole genome shotgun (WGS) entry which is preliminary data.</text>
</comment>
<proteinExistence type="predicted"/>
<accession>A0A9P8P037</accession>
<reference evidence="1" key="1">
    <citation type="journal article" date="2021" name="Open Biol.">
        <title>Shared evolutionary footprints suggest mitochondrial oxidative damage underlies multiple complex I losses in fungi.</title>
        <authorList>
            <person name="Schikora-Tamarit M.A."/>
            <person name="Marcet-Houben M."/>
            <person name="Nosek J."/>
            <person name="Gabaldon T."/>
        </authorList>
    </citation>
    <scope>NUCLEOTIDE SEQUENCE</scope>
    <source>
        <strain evidence="1">CBS6075</strain>
    </source>
</reference>
<dbReference type="AlphaFoldDB" id="A0A9P8P037"/>
<dbReference type="AntiFam" id="ANF00216">
    <property type="entry name" value="Shadow ORF (opposite pepPI)"/>
</dbReference>
<reference evidence="1" key="2">
    <citation type="submission" date="2021-01" db="EMBL/GenBank/DDBJ databases">
        <authorList>
            <person name="Schikora-Tamarit M.A."/>
        </authorList>
    </citation>
    <scope>NUCLEOTIDE SEQUENCE</scope>
    <source>
        <strain evidence="1">CBS6075</strain>
    </source>
</reference>
<dbReference type="RefSeq" id="XP_046059806.1">
    <property type="nucleotide sequence ID" value="XM_046206550.1"/>
</dbReference>
<name>A0A9P8P037_9ASCO</name>
<gene>
    <name evidence="1" type="ORF">OGAPHI_005373</name>
</gene>
<keyword evidence="2" id="KW-1185">Reference proteome</keyword>